<name>A0A6B9Z8N6_9BACT</name>
<dbReference type="Proteomes" id="UP000476411">
    <property type="component" value="Chromosome"/>
</dbReference>
<dbReference type="AlphaFoldDB" id="A0A6B9Z8N6"/>
<dbReference type="RefSeq" id="WP_162330311.1">
    <property type="nucleotide sequence ID" value="NZ_CP048113.1"/>
</dbReference>
<evidence type="ECO:0000313" key="1">
    <source>
        <dbReference type="EMBL" id="QHS58608.1"/>
    </source>
</evidence>
<dbReference type="KEGG" id="chih:GWR21_03045"/>
<sequence length="48" mass="5192">MPSLSLHPYVCRHADAGMMMVHAAGQFPPDISAFSNEANNDVDDVMNS</sequence>
<dbReference type="EMBL" id="CP048113">
    <property type="protein sequence ID" value="QHS58608.1"/>
    <property type="molecule type" value="Genomic_DNA"/>
</dbReference>
<proteinExistence type="predicted"/>
<keyword evidence="2" id="KW-1185">Reference proteome</keyword>
<accession>A0A6B9Z8N6</accession>
<organism evidence="1 2">
    <name type="scientific">Chitinophaga agri</name>
    <dbReference type="NCBI Taxonomy" id="2703787"/>
    <lineage>
        <taxon>Bacteria</taxon>
        <taxon>Pseudomonadati</taxon>
        <taxon>Bacteroidota</taxon>
        <taxon>Chitinophagia</taxon>
        <taxon>Chitinophagales</taxon>
        <taxon>Chitinophagaceae</taxon>
        <taxon>Chitinophaga</taxon>
    </lineage>
</organism>
<reference evidence="1 2" key="1">
    <citation type="submission" date="2020-01" db="EMBL/GenBank/DDBJ databases">
        <title>Complete genome sequence of Chitinophaga sp. H33E-04 isolated from quinoa roots.</title>
        <authorList>
            <person name="Weon H.-Y."/>
            <person name="Lee S.A."/>
        </authorList>
    </citation>
    <scope>NUCLEOTIDE SEQUENCE [LARGE SCALE GENOMIC DNA]</scope>
    <source>
        <strain evidence="1 2">H33E-04</strain>
    </source>
</reference>
<evidence type="ECO:0000313" key="2">
    <source>
        <dbReference type="Proteomes" id="UP000476411"/>
    </source>
</evidence>
<gene>
    <name evidence="1" type="ORF">GWR21_03045</name>
</gene>
<protein>
    <submittedName>
        <fullName evidence="1">Uncharacterized protein</fullName>
    </submittedName>
</protein>